<gene>
    <name evidence="1" type="ORF">QBC38DRAFT_529711</name>
</gene>
<evidence type="ECO:0000313" key="1">
    <source>
        <dbReference type="EMBL" id="KAK4226053.1"/>
    </source>
</evidence>
<dbReference type="InterPro" id="IPR023214">
    <property type="entry name" value="HAD_sf"/>
</dbReference>
<dbReference type="InterPro" id="IPR036412">
    <property type="entry name" value="HAD-like_sf"/>
</dbReference>
<dbReference type="InterPro" id="IPR051828">
    <property type="entry name" value="HAD-like_hydrolase_domain"/>
</dbReference>
<proteinExistence type="predicted"/>
<dbReference type="Proteomes" id="UP001301958">
    <property type="component" value="Unassembled WGS sequence"/>
</dbReference>
<evidence type="ECO:0008006" key="3">
    <source>
        <dbReference type="Google" id="ProtNLM"/>
    </source>
</evidence>
<dbReference type="PANTHER" id="PTHR46191:SF2">
    <property type="entry name" value="HALOACID DEHALOGENASE-LIKE HYDROLASE DOMAIN-CONTAINING PROTEIN 3"/>
    <property type="match status" value="1"/>
</dbReference>
<reference evidence="1" key="1">
    <citation type="journal article" date="2023" name="Mol. Phylogenet. Evol.">
        <title>Genome-scale phylogeny and comparative genomics of the fungal order Sordariales.</title>
        <authorList>
            <person name="Hensen N."/>
            <person name="Bonometti L."/>
            <person name="Westerberg I."/>
            <person name="Brannstrom I.O."/>
            <person name="Guillou S."/>
            <person name="Cros-Aarteil S."/>
            <person name="Calhoun S."/>
            <person name="Haridas S."/>
            <person name="Kuo A."/>
            <person name="Mondo S."/>
            <person name="Pangilinan J."/>
            <person name="Riley R."/>
            <person name="LaButti K."/>
            <person name="Andreopoulos B."/>
            <person name="Lipzen A."/>
            <person name="Chen C."/>
            <person name="Yan M."/>
            <person name="Daum C."/>
            <person name="Ng V."/>
            <person name="Clum A."/>
            <person name="Steindorff A."/>
            <person name="Ohm R.A."/>
            <person name="Martin F."/>
            <person name="Silar P."/>
            <person name="Natvig D.O."/>
            <person name="Lalanne C."/>
            <person name="Gautier V."/>
            <person name="Ament-Velasquez S.L."/>
            <person name="Kruys A."/>
            <person name="Hutchinson M.I."/>
            <person name="Powell A.J."/>
            <person name="Barry K."/>
            <person name="Miller A.N."/>
            <person name="Grigoriev I.V."/>
            <person name="Debuchy R."/>
            <person name="Gladieux P."/>
            <person name="Hiltunen Thoren M."/>
            <person name="Johannesson H."/>
        </authorList>
    </citation>
    <scope>NUCLEOTIDE SEQUENCE</scope>
    <source>
        <strain evidence="1">CBS 990.96</strain>
    </source>
</reference>
<dbReference type="GO" id="GO:0005634">
    <property type="term" value="C:nucleus"/>
    <property type="evidence" value="ECO:0007669"/>
    <property type="project" value="TreeGrafter"/>
</dbReference>
<dbReference type="InterPro" id="IPR044924">
    <property type="entry name" value="HAD-SF_hydro_IA_REG-2-like_cap"/>
</dbReference>
<dbReference type="AlphaFoldDB" id="A0AAN7GWZ6"/>
<dbReference type="Pfam" id="PF13242">
    <property type="entry name" value="Hydrolase_like"/>
    <property type="match status" value="1"/>
</dbReference>
<organism evidence="1 2">
    <name type="scientific">Podospora fimiseda</name>
    <dbReference type="NCBI Taxonomy" id="252190"/>
    <lineage>
        <taxon>Eukaryota</taxon>
        <taxon>Fungi</taxon>
        <taxon>Dikarya</taxon>
        <taxon>Ascomycota</taxon>
        <taxon>Pezizomycotina</taxon>
        <taxon>Sordariomycetes</taxon>
        <taxon>Sordariomycetidae</taxon>
        <taxon>Sordariales</taxon>
        <taxon>Podosporaceae</taxon>
        <taxon>Podospora</taxon>
    </lineage>
</organism>
<dbReference type="SUPFAM" id="SSF56784">
    <property type="entry name" value="HAD-like"/>
    <property type="match status" value="1"/>
</dbReference>
<protein>
    <recommendedName>
        <fullName evidence="3">Hydrolase</fullName>
    </recommendedName>
</protein>
<dbReference type="Gene3D" id="1.10.150.720">
    <property type="entry name" value="Haloacid dehalogenase-like hydrolase"/>
    <property type="match status" value="1"/>
</dbReference>
<evidence type="ECO:0000313" key="2">
    <source>
        <dbReference type="Proteomes" id="UP001301958"/>
    </source>
</evidence>
<keyword evidence="2" id="KW-1185">Reference proteome</keyword>
<name>A0AAN7GWZ6_9PEZI</name>
<dbReference type="PANTHER" id="PTHR46191">
    <property type="match status" value="1"/>
</dbReference>
<accession>A0AAN7GWZ6</accession>
<comment type="caution">
    <text evidence="1">The sequence shown here is derived from an EMBL/GenBank/DDBJ whole genome shotgun (WGS) entry which is preliminary data.</text>
</comment>
<sequence>MSRRKNLLLCFDAFGTLIKPNQPVLKQYATVAEQCGLGVLSISQLQASFKAAYKAESKANPNFGKATGLGAEKWWGSIITKTFSPFIDDDKKKALPFLTKKLLYRFSSSEGYDLAVSDLGSRLKRIKERGEQQGRQTIVGVITNSDDRIPGILTSLGGMDISGFRYGQEGSRDVRKYDIDFHCMSYDVGFTKPSNVIFDAGMAMGLELVDKGREGEEWTKVYVGDEVRNDVLGASDAGWHSVLVLNEKENGVGLDGVGDRIPEGLLDLGDQEVFLVNGIVRRMKASSLKQVLEWFEK</sequence>
<reference evidence="1" key="2">
    <citation type="submission" date="2023-05" db="EMBL/GenBank/DDBJ databases">
        <authorList>
            <consortium name="Lawrence Berkeley National Laboratory"/>
            <person name="Steindorff A."/>
            <person name="Hensen N."/>
            <person name="Bonometti L."/>
            <person name="Westerberg I."/>
            <person name="Brannstrom I.O."/>
            <person name="Guillou S."/>
            <person name="Cros-Aarteil S."/>
            <person name="Calhoun S."/>
            <person name="Haridas S."/>
            <person name="Kuo A."/>
            <person name="Mondo S."/>
            <person name="Pangilinan J."/>
            <person name="Riley R."/>
            <person name="Labutti K."/>
            <person name="Andreopoulos B."/>
            <person name="Lipzen A."/>
            <person name="Chen C."/>
            <person name="Yanf M."/>
            <person name="Daum C."/>
            <person name="Ng V."/>
            <person name="Clum A."/>
            <person name="Ohm R."/>
            <person name="Martin F."/>
            <person name="Silar P."/>
            <person name="Natvig D."/>
            <person name="Lalanne C."/>
            <person name="Gautier V."/>
            <person name="Ament-Velasquez S.L."/>
            <person name="Kruys A."/>
            <person name="Hutchinson M.I."/>
            <person name="Powell A.J."/>
            <person name="Barry K."/>
            <person name="Miller A.N."/>
            <person name="Grigoriev I.V."/>
            <person name="Debuchy R."/>
            <person name="Gladieux P."/>
            <person name="Thoren M.H."/>
            <person name="Johannesson H."/>
        </authorList>
    </citation>
    <scope>NUCLEOTIDE SEQUENCE</scope>
    <source>
        <strain evidence="1">CBS 990.96</strain>
    </source>
</reference>
<dbReference type="EMBL" id="MU865355">
    <property type="protein sequence ID" value="KAK4226053.1"/>
    <property type="molecule type" value="Genomic_DNA"/>
</dbReference>
<dbReference type="Gene3D" id="3.40.50.1000">
    <property type="entry name" value="HAD superfamily/HAD-like"/>
    <property type="match status" value="1"/>
</dbReference>